<dbReference type="InterPro" id="IPR006015">
    <property type="entry name" value="Universal_stress_UspA"/>
</dbReference>
<dbReference type="PANTHER" id="PTHR46268:SF6">
    <property type="entry name" value="UNIVERSAL STRESS PROTEIN UP12"/>
    <property type="match status" value="1"/>
</dbReference>
<accession>A0A1H2WGX6</accession>
<dbReference type="GeneID" id="94021379"/>
<feature type="domain" description="UspA" evidence="2">
    <location>
        <begin position="1"/>
        <end position="135"/>
    </location>
</feature>
<dbReference type="Pfam" id="PF00582">
    <property type="entry name" value="Usp"/>
    <property type="match status" value="1"/>
</dbReference>
<dbReference type="PANTHER" id="PTHR46268">
    <property type="entry name" value="STRESS RESPONSE PROTEIN NHAX"/>
    <property type="match status" value="1"/>
</dbReference>
<dbReference type="CDD" id="cd00293">
    <property type="entry name" value="USP-like"/>
    <property type="match status" value="1"/>
</dbReference>
<proteinExistence type="inferred from homology"/>
<organism evidence="3 4">
    <name type="scientific">Sulfitobacter pontiacus</name>
    <dbReference type="NCBI Taxonomy" id="60137"/>
    <lineage>
        <taxon>Bacteria</taxon>
        <taxon>Pseudomonadati</taxon>
        <taxon>Pseudomonadota</taxon>
        <taxon>Alphaproteobacteria</taxon>
        <taxon>Rhodobacterales</taxon>
        <taxon>Roseobacteraceae</taxon>
        <taxon>Sulfitobacter</taxon>
    </lineage>
</organism>
<evidence type="ECO:0000313" key="4">
    <source>
        <dbReference type="Proteomes" id="UP000183076"/>
    </source>
</evidence>
<sequence>MYKNILIPVVFETPEITQTAFDAAQALAAPDARLTLLHVIEAVPVYVAEYIPTDIVTSTREAVQARLDALALSVPGAATAIADGRAGPRATRWAEENGTDCIVIASHQPALSDILLGSVAQYVVRHAKCAVHVVR</sequence>
<reference evidence="4" key="1">
    <citation type="submission" date="2016-10" db="EMBL/GenBank/DDBJ databases">
        <authorList>
            <person name="Varghese N."/>
            <person name="Submissions S."/>
        </authorList>
    </citation>
    <scope>NUCLEOTIDE SEQUENCE [LARGE SCALE GENOMIC DNA]</scope>
    <source>
        <strain evidence="4">DSM 10014</strain>
    </source>
</reference>
<name>A0A1H2WGX6_9RHOB</name>
<dbReference type="InterPro" id="IPR006016">
    <property type="entry name" value="UspA"/>
</dbReference>
<comment type="similarity">
    <text evidence="1">Belongs to the universal stress protein A family.</text>
</comment>
<evidence type="ECO:0000259" key="2">
    <source>
        <dbReference type="Pfam" id="PF00582"/>
    </source>
</evidence>
<gene>
    <name evidence="3" type="ORF">SAMN04488041_103261</name>
</gene>
<dbReference type="PRINTS" id="PR01438">
    <property type="entry name" value="UNVRSLSTRESS"/>
</dbReference>
<dbReference type="InterPro" id="IPR014729">
    <property type="entry name" value="Rossmann-like_a/b/a_fold"/>
</dbReference>
<dbReference type="AlphaFoldDB" id="A0A1H2WGX6"/>
<dbReference type="Gene3D" id="3.40.50.620">
    <property type="entry name" value="HUPs"/>
    <property type="match status" value="1"/>
</dbReference>
<dbReference type="SUPFAM" id="SSF52402">
    <property type="entry name" value="Adenine nucleotide alpha hydrolases-like"/>
    <property type="match status" value="1"/>
</dbReference>
<evidence type="ECO:0000313" key="3">
    <source>
        <dbReference type="EMBL" id="SDW79781.1"/>
    </source>
</evidence>
<evidence type="ECO:0000256" key="1">
    <source>
        <dbReference type="ARBA" id="ARBA00008791"/>
    </source>
</evidence>
<dbReference type="RefSeq" id="WP_037963283.1">
    <property type="nucleotide sequence ID" value="NZ_BSKR01000001.1"/>
</dbReference>
<dbReference type="STRING" id="60137.SAMN04488041_103261"/>
<dbReference type="EMBL" id="FNNB01000003">
    <property type="protein sequence ID" value="SDW79781.1"/>
    <property type="molecule type" value="Genomic_DNA"/>
</dbReference>
<dbReference type="Proteomes" id="UP000183076">
    <property type="component" value="Unassembled WGS sequence"/>
</dbReference>
<protein>
    <submittedName>
        <fullName evidence="3">Nucleotide-binding universal stress protein, UspA family</fullName>
    </submittedName>
</protein>